<name>A0A6P1T233_9RHOB</name>
<protein>
    <submittedName>
        <fullName evidence="2">Uncharacterized protein</fullName>
    </submittedName>
</protein>
<organism evidence="2 3">
    <name type="scientific">Algicella marina</name>
    <dbReference type="NCBI Taxonomy" id="2683284"/>
    <lineage>
        <taxon>Bacteria</taxon>
        <taxon>Pseudomonadati</taxon>
        <taxon>Pseudomonadota</taxon>
        <taxon>Alphaproteobacteria</taxon>
        <taxon>Rhodobacterales</taxon>
        <taxon>Paracoccaceae</taxon>
        <taxon>Algicella</taxon>
    </lineage>
</organism>
<sequence>MVQKTETRPELREYTRIQKSNGPAGSHPATRAVLRQPRAESDGRARQYARIERGREA</sequence>
<dbReference type="Proteomes" id="UP000464495">
    <property type="component" value="Chromosome"/>
</dbReference>
<dbReference type="RefSeq" id="WP_161862408.1">
    <property type="nucleotide sequence ID" value="NZ_CP046620.1"/>
</dbReference>
<gene>
    <name evidence="2" type="ORF">GO499_12035</name>
</gene>
<evidence type="ECO:0000313" key="3">
    <source>
        <dbReference type="Proteomes" id="UP000464495"/>
    </source>
</evidence>
<reference evidence="2 3" key="1">
    <citation type="submission" date="2019-12" db="EMBL/GenBank/DDBJ databases">
        <title>Complete genome sequence of Algicella marina strain 9Alg 56(T) isolated from the red alga Tichocarpus crinitus.</title>
        <authorList>
            <person name="Kim S.-G."/>
            <person name="Nedashkovskaya O.I."/>
        </authorList>
    </citation>
    <scope>NUCLEOTIDE SEQUENCE [LARGE SCALE GENOMIC DNA]</scope>
    <source>
        <strain evidence="2 3">9Alg 56</strain>
    </source>
</reference>
<evidence type="ECO:0000256" key="1">
    <source>
        <dbReference type="SAM" id="MobiDB-lite"/>
    </source>
</evidence>
<dbReference type="KEGG" id="amaq:GO499_12035"/>
<dbReference type="AlphaFoldDB" id="A0A6P1T233"/>
<feature type="compositionally biased region" description="Basic and acidic residues" evidence="1">
    <location>
        <begin position="37"/>
        <end position="57"/>
    </location>
</feature>
<feature type="compositionally biased region" description="Basic and acidic residues" evidence="1">
    <location>
        <begin position="1"/>
        <end position="16"/>
    </location>
</feature>
<keyword evidence="3" id="KW-1185">Reference proteome</keyword>
<feature type="region of interest" description="Disordered" evidence="1">
    <location>
        <begin position="1"/>
        <end position="57"/>
    </location>
</feature>
<dbReference type="EMBL" id="CP046620">
    <property type="protein sequence ID" value="QHQ35850.1"/>
    <property type="molecule type" value="Genomic_DNA"/>
</dbReference>
<evidence type="ECO:0000313" key="2">
    <source>
        <dbReference type="EMBL" id="QHQ35850.1"/>
    </source>
</evidence>
<proteinExistence type="predicted"/>
<accession>A0A6P1T233</accession>